<feature type="binding site" evidence="19">
    <location>
        <position position="842"/>
    </location>
    <ligand>
        <name>Mn(2+)</name>
        <dbReference type="ChEBI" id="CHEBI:29035"/>
        <label>4</label>
    </ligand>
</feature>
<dbReference type="InterPro" id="IPR036897">
    <property type="entry name" value="CarbamoylP_synth_lsu_oligo_sf"/>
</dbReference>
<keyword evidence="10 19" id="KW-0547">Nucleotide-binding</keyword>
<dbReference type="NCBIfam" id="NF003671">
    <property type="entry name" value="PRK05294.1"/>
    <property type="match status" value="1"/>
</dbReference>
<feature type="region of interest" description="Allosteric domain" evidence="19">
    <location>
        <begin position="950"/>
        <end position="1087"/>
    </location>
</feature>
<dbReference type="PROSITE" id="PS00866">
    <property type="entry name" value="CPSASE_1"/>
    <property type="match status" value="2"/>
</dbReference>
<dbReference type="NCBIfam" id="NF009455">
    <property type="entry name" value="PRK12815.1"/>
    <property type="match status" value="1"/>
</dbReference>
<dbReference type="GO" id="GO:0046872">
    <property type="term" value="F:metal ion binding"/>
    <property type="evidence" value="ECO:0007669"/>
    <property type="project" value="UniProtKB-KW"/>
</dbReference>
<evidence type="ECO:0000256" key="16">
    <source>
        <dbReference type="ARBA" id="ARBA00048816"/>
    </source>
</evidence>
<evidence type="ECO:0000256" key="1">
    <source>
        <dbReference type="ARBA" id="ARBA00001936"/>
    </source>
</evidence>
<feature type="binding site" evidence="19">
    <location>
        <position position="755"/>
    </location>
    <ligand>
        <name>ATP</name>
        <dbReference type="ChEBI" id="CHEBI:30616"/>
        <label>2</label>
    </ligand>
</feature>
<feature type="binding site" evidence="19">
    <location>
        <position position="828"/>
    </location>
    <ligand>
        <name>ATP</name>
        <dbReference type="ChEBI" id="CHEBI:30616"/>
        <label>2</label>
    </ligand>
</feature>
<evidence type="ECO:0000313" key="22">
    <source>
        <dbReference type="EMBL" id="EAJ1254390.1"/>
    </source>
</evidence>
<feature type="binding site" evidence="19">
    <location>
        <position position="788"/>
    </location>
    <ligand>
        <name>ATP</name>
        <dbReference type="ChEBI" id="CHEBI:30616"/>
        <label>2</label>
    </ligand>
</feature>
<dbReference type="Pfam" id="PF02142">
    <property type="entry name" value="MGS"/>
    <property type="match status" value="1"/>
</dbReference>
<dbReference type="NCBIfam" id="TIGR01369">
    <property type="entry name" value="CPSaseII_lrg"/>
    <property type="match status" value="1"/>
</dbReference>
<dbReference type="SUPFAM" id="SSF56059">
    <property type="entry name" value="Glutathione synthetase ATP-binding domain-like"/>
    <property type="match status" value="2"/>
</dbReference>
<evidence type="ECO:0000256" key="13">
    <source>
        <dbReference type="ARBA" id="ARBA00022975"/>
    </source>
</evidence>
<evidence type="ECO:0000256" key="17">
    <source>
        <dbReference type="ARBA" id="ARBA00057223"/>
    </source>
</evidence>
<feature type="binding site" evidence="19">
    <location>
        <position position="213"/>
    </location>
    <ligand>
        <name>ATP</name>
        <dbReference type="ChEBI" id="CHEBI:30616"/>
        <label>1</label>
    </ligand>
</feature>
<dbReference type="FunFam" id="3.40.50.20:FF:000001">
    <property type="entry name" value="Carbamoyl-phosphate synthase large chain"/>
    <property type="match status" value="2"/>
</dbReference>
<dbReference type="InterPro" id="IPR006275">
    <property type="entry name" value="CPSase_lsu"/>
</dbReference>
<dbReference type="EMBL" id="AABVCV010000006">
    <property type="protein sequence ID" value="EAJ1254390.1"/>
    <property type="molecule type" value="Genomic_DNA"/>
</dbReference>
<keyword evidence="12" id="KW-0460">Magnesium</keyword>
<dbReference type="SUPFAM" id="SSF48108">
    <property type="entry name" value="Carbamoyl phosphate synthetase, large subunit connection domain"/>
    <property type="match status" value="1"/>
</dbReference>
<dbReference type="EC" id="6.3.4.16" evidence="19"/>
<dbReference type="FunFam" id="3.30.1490.20:FF:000001">
    <property type="entry name" value="Carbamoyl-phosphate synthase large chain"/>
    <property type="match status" value="1"/>
</dbReference>
<dbReference type="PANTHER" id="PTHR11405">
    <property type="entry name" value="CARBAMOYLTRANSFERASE FAMILY MEMBER"/>
    <property type="match status" value="1"/>
</dbReference>
<comment type="pathway">
    <text evidence="2 19">Pyrimidine metabolism; UMP biosynthesis via de novo pathway; (S)-dihydroorotate from bicarbonate: step 1/3.</text>
</comment>
<evidence type="ECO:0000256" key="10">
    <source>
        <dbReference type="ARBA" id="ARBA00022741"/>
    </source>
</evidence>
<dbReference type="PROSITE" id="PS51855">
    <property type="entry name" value="MGS"/>
    <property type="match status" value="1"/>
</dbReference>
<feature type="binding site" evidence="19">
    <location>
        <position position="760"/>
    </location>
    <ligand>
        <name>ATP</name>
        <dbReference type="ChEBI" id="CHEBI:30616"/>
        <label>2</label>
    </ligand>
</feature>
<evidence type="ECO:0000259" key="21">
    <source>
        <dbReference type="PROSITE" id="PS51855"/>
    </source>
</evidence>
<dbReference type="PROSITE" id="PS51257">
    <property type="entry name" value="PROKAR_LIPOPROTEIN"/>
    <property type="match status" value="1"/>
</dbReference>
<feature type="binding site" evidence="19">
    <location>
        <position position="840"/>
    </location>
    <ligand>
        <name>Mn(2+)</name>
        <dbReference type="ChEBI" id="CHEBI:29035"/>
        <label>4</label>
    </ligand>
</feature>
<feature type="binding site" evidence="19">
    <location>
        <position position="785"/>
    </location>
    <ligand>
        <name>ATP</name>
        <dbReference type="ChEBI" id="CHEBI:30616"/>
        <label>2</label>
    </ligand>
</feature>
<dbReference type="SMART" id="SM00851">
    <property type="entry name" value="MGS"/>
    <property type="match status" value="1"/>
</dbReference>
<dbReference type="GO" id="GO:0006541">
    <property type="term" value="P:glutamine metabolic process"/>
    <property type="evidence" value="ECO:0007669"/>
    <property type="project" value="TreeGrafter"/>
</dbReference>
<feature type="binding site" evidence="19">
    <location>
        <position position="299"/>
    </location>
    <ligand>
        <name>Mn(2+)</name>
        <dbReference type="ChEBI" id="CHEBI:29035"/>
        <label>2</label>
    </ligand>
</feature>
<feature type="binding site" evidence="19">
    <location>
        <position position="127"/>
    </location>
    <ligand>
        <name>ATP</name>
        <dbReference type="ChEBI" id="CHEBI:30616"/>
        <label>1</label>
    </ligand>
</feature>
<evidence type="ECO:0000313" key="23">
    <source>
        <dbReference type="Proteomes" id="UP000533324"/>
    </source>
</evidence>
<feature type="binding site" evidence="19">
    <location>
        <position position="299"/>
    </location>
    <ligand>
        <name>Mg(2+)</name>
        <dbReference type="ChEBI" id="CHEBI:18420"/>
        <label>2</label>
    </ligand>
</feature>
<dbReference type="InterPro" id="IPR016185">
    <property type="entry name" value="PreATP-grasp_dom_sf"/>
</dbReference>
<evidence type="ECO:0000259" key="20">
    <source>
        <dbReference type="PROSITE" id="PS50975"/>
    </source>
</evidence>
<dbReference type="InterPro" id="IPR005479">
    <property type="entry name" value="CPAse_ATP-bd"/>
</dbReference>
<dbReference type="InterPro" id="IPR011607">
    <property type="entry name" value="MGS-like_dom"/>
</dbReference>
<feature type="binding site" evidence="19">
    <location>
        <position position="840"/>
    </location>
    <ligand>
        <name>Mn(2+)</name>
        <dbReference type="ChEBI" id="CHEBI:29035"/>
        <label>3</label>
    </ligand>
</feature>
<feature type="binding site" evidence="19">
    <location>
        <position position="828"/>
    </location>
    <ligand>
        <name>Mg(2+)</name>
        <dbReference type="ChEBI" id="CHEBI:18420"/>
        <label>3</label>
    </ligand>
</feature>
<feature type="binding site" evidence="19">
    <location>
        <position position="167"/>
    </location>
    <ligand>
        <name>ATP</name>
        <dbReference type="ChEBI" id="CHEBI:30616"/>
        <label>1</label>
    </ligand>
</feature>
<dbReference type="InterPro" id="IPR005480">
    <property type="entry name" value="CPSase_lsu_oligo"/>
</dbReference>
<dbReference type="CDD" id="cd01424">
    <property type="entry name" value="MGS_CPS_II"/>
    <property type="match status" value="1"/>
</dbReference>
<evidence type="ECO:0000256" key="11">
    <source>
        <dbReference type="ARBA" id="ARBA00022840"/>
    </source>
</evidence>
<name>A0A7U8APW2_CAMLA</name>
<dbReference type="Gene3D" id="3.40.50.1380">
    <property type="entry name" value="Methylglyoxal synthase-like domain"/>
    <property type="match status" value="1"/>
</dbReference>
<comment type="subunit">
    <text evidence="18 19">Composed of two chains; the small (or glutamine) chain promotes the hydrolysis of glutamine to ammonia, which is used by the large (or ammonia) chain to synthesize carbamoyl phosphate. Tetramer of heterodimers (alpha,beta)4.</text>
</comment>
<dbReference type="Gene3D" id="1.10.1030.10">
    <property type="entry name" value="Carbamoyl-phosphate synthetase, large subunit oligomerisation domain"/>
    <property type="match status" value="1"/>
</dbReference>
<feature type="binding site" evidence="19">
    <location>
        <position position="842"/>
    </location>
    <ligand>
        <name>Mg(2+)</name>
        <dbReference type="ChEBI" id="CHEBI:18420"/>
        <label>4</label>
    </ligand>
</feature>
<feature type="region of interest" description="Carboxyphosphate synthetic domain" evidence="19">
    <location>
        <begin position="1"/>
        <end position="399"/>
    </location>
</feature>
<gene>
    <name evidence="19 22" type="primary">carB</name>
    <name evidence="22" type="ORF">A0Y59_04175</name>
</gene>
<dbReference type="HAMAP" id="MF_01210_B">
    <property type="entry name" value="CPSase_L_chain_B"/>
    <property type="match status" value="1"/>
</dbReference>
<feature type="binding site" evidence="19">
    <location>
        <position position="714"/>
    </location>
    <ligand>
        <name>ATP</name>
        <dbReference type="ChEBI" id="CHEBI:30616"/>
        <label>2</label>
    </ligand>
</feature>
<feature type="binding site" evidence="19">
    <location>
        <position position="753"/>
    </location>
    <ligand>
        <name>ATP</name>
        <dbReference type="ChEBI" id="CHEBI:30616"/>
        <label>2</label>
    </ligand>
</feature>
<dbReference type="GO" id="GO:0004088">
    <property type="term" value="F:carbamoyl-phosphate synthase (glutamine-hydrolyzing) activity"/>
    <property type="evidence" value="ECO:0007669"/>
    <property type="project" value="UniProtKB-UniRule"/>
</dbReference>
<dbReference type="GO" id="GO:0004087">
    <property type="term" value="F:carbamoyl-phosphate synthase (ammonia) activity"/>
    <property type="evidence" value="ECO:0007669"/>
    <property type="project" value="UniProtKB-EC"/>
</dbReference>
<feature type="binding site" evidence="19">
    <location>
        <position position="206"/>
    </location>
    <ligand>
        <name>ATP</name>
        <dbReference type="ChEBI" id="CHEBI:30616"/>
        <label>1</label>
    </ligand>
</feature>
<dbReference type="AlphaFoldDB" id="A0A7U8APW2"/>
<feature type="binding site" evidence="19">
    <location>
        <position position="297"/>
    </location>
    <ligand>
        <name>Mn(2+)</name>
        <dbReference type="ChEBI" id="CHEBI:29035"/>
        <label>1</label>
    </ligand>
</feature>
<feature type="binding site" evidence="19">
    <location>
        <position position="840"/>
    </location>
    <ligand>
        <name>Mg(2+)</name>
        <dbReference type="ChEBI" id="CHEBI:18420"/>
        <label>4</label>
    </ligand>
</feature>
<feature type="binding site" evidence="19">
    <location>
        <position position="239"/>
    </location>
    <ligand>
        <name>ATP</name>
        <dbReference type="ChEBI" id="CHEBI:30616"/>
        <label>1</label>
    </ligand>
</feature>
<keyword evidence="14" id="KW-0464">Manganese</keyword>
<comment type="cofactor">
    <cofactor evidence="19">
        <name>Mg(2+)</name>
        <dbReference type="ChEBI" id="CHEBI:18420"/>
    </cofactor>
    <cofactor evidence="19">
        <name>Mn(2+)</name>
        <dbReference type="ChEBI" id="CHEBI:29035"/>
    </cofactor>
    <text evidence="19">Binds 4 Mg(2+) or Mn(2+) ions per subunit.</text>
</comment>
<feature type="binding site" evidence="19">
    <location>
        <position position="787"/>
    </location>
    <ligand>
        <name>ATP</name>
        <dbReference type="ChEBI" id="CHEBI:30616"/>
        <label>2</label>
    </ligand>
</feature>
<organism evidence="22 23">
    <name type="scientific">Campylobacter lari</name>
    <dbReference type="NCBI Taxonomy" id="201"/>
    <lineage>
        <taxon>Bacteria</taxon>
        <taxon>Pseudomonadati</taxon>
        <taxon>Campylobacterota</taxon>
        <taxon>Epsilonproteobacteria</taxon>
        <taxon>Campylobacterales</taxon>
        <taxon>Campylobacteraceae</taxon>
        <taxon>Campylobacter</taxon>
    </lineage>
</organism>
<comment type="cofactor">
    <cofactor evidence="1">
        <name>Mn(2+)</name>
        <dbReference type="ChEBI" id="CHEBI:29035"/>
    </cofactor>
</comment>
<dbReference type="InterPro" id="IPR036914">
    <property type="entry name" value="MGS-like_dom_sf"/>
</dbReference>
<dbReference type="Gene3D" id="3.40.50.20">
    <property type="match status" value="2"/>
</dbReference>
<protein>
    <recommendedName>
        <fullName evidence="19">Carbamoyl phosphate synthase large chain</fullName>
        <ecNumber evidence="19">6.3.4.16</ecNumber>
        <ecNumber evidence="19">6.3.5.5</ecNumber>
    </recommendedName>
    <alternativeName>
        <fullName evidence="19">Carbamoyl phosphate synthetase ammonia chain</fullName>
    </alternativeName>
</protein>
<evidence type="ECO:0000256" key="6">
    <source>
        <dbReference type="ARBA" id="ARBA00022598"/>
    </source>
</evidence>
<comment type="caution">
    <text evidence="19">Lacks conserved residue(s) required for the propagation of feature annotation.</text>
</comment>
<feature type="binding site" evidence="19">
    <location>
        <position position="828"/>
    </location>
    <ligand>
        <name>Mn(2+)</name>
        <dbReference type="ChEBI" id="CHEBI:29035"/>
        <label>3</label>
    </ligand>
</feature>
<feature type="binding site" evidence="19">
    <location>
        <position position="241"/>
    </location>
    <ligand>
        <name>ATP</name>
        <dbReference type="ChEBI" id="CHEBI:30616"/>
        <label>1</label>
    </ligand>
</feature>
<feature type="binding site" evidence="19">
    <location>
        <position position="283"/>
    </location>
    <ligand>
        <name>ATP</name>
        <dbReference type="ChEBI" id="CHEBI:30616"/>
        <label>1</label>
    </ligand>
</feature>
<dbReference type="PROSITE" id="PS50975">
    <property type="entry name" value="ATP_GRASP"/>
    <property type="match status" value="2"/>
</dbReference>
<dbReference type="Pfam" id="PF02787">
    <property type="entry name" value="CPSase_L_D3"/>
    <property type="match status" value="1"/>
</dbReference>
<dbReference type="InterPro" id="IPR011761">
    <property type="entry name" value="ATP-grasp"/>
</dbReference>
<dbReference type="InterPro" id="IPR005483">
    <property type="entry name" value="CPSase_dom"/>
</dbReference>
<evidence type="ECO:0000256" key="18">
    <source>
        <dbReference type="ARBA" id="ARBA00062056"/>
    </source>
</evidence>
<keyword evidence="9 19" id="KW-0677">Repeat</keyword>
<evidence type="ECO:0000256" key="14">
    <source>
        <dbReference type="ARBA" id="ARBA00023211"/>
    </source>
</evidence>
<evidence type="ECO:0000256" key="7">
    <source>
        <dbReference type="ARBA" id="ARBA00022605"/>
    </source>
</evidence>
<dbReference type="InterPro" id="IPR058047">
    <property type="entry name" value="CPSase_preATP-grasp"/>
</dbReference>
<keyword evidence="6 19" id="KW-0436">Ligase</keyword>
<evidence type="ECO:0000256" key="9">
    <source>
        <dbReference type="ARBA" id="ARBA00022737"/>
    </source>
</evidence>
<feature type="binding site" evidence="19">
    <location>
        <position position="174"/>
    </location>
    <ligand>
        <name>ATP</name>
        <dbReference type="ChEBI" id="CHEBI:30616"/>
        <label>1</label>
    </ligand>
</feature>
<dbReference type="InterPro" id="IPR033937">
    <property type="entry name" value="MGS_CPS_CarB"/>
</dbReference>
<dbReference type="Proteomes" id="UP000533324">
    <property type="component" value="Unassembled WGS sequence"/>
</dbReference>
<dbReference type="GO" id="GO:0005737">
    <property type="term" value="C:cytoplasm"/>
    <property type="evidence" value="ECO:0007669"/>
    <property type="project" value="TreeGrafter"/>
</dbReference>
<feature type="binding site" evidence="19">
    <location>
        <position position="840"/>
    </location>
    <ligand>
        <name>Mg(2+)</name>
        <dbReference type="ChEBI" id="CHEBI:18420"/>
        <label>3</label>
    </ligand>
</feature>
<evidence type="ECO:0000256" key="12">
    <source>
        <dbReference type="ARBA" id="ARBA00022842"/>
    </source>
</evidence>
<comment type="caution">
    <text evidence="22">The sequence shown here is derived from an EMBL/GenBank/DDBJ whole genome shotgun (WGS) entry which is preliminary data.</text>
</comment>
<dbReference type="GO" id="GO:0044205">
    <property type="term" value="P:'de novo' UMP biosynthetic process"/>
    <property type="evidence" value="ECO:0007669"/>
    <property type="project" value="UniProtKB-UniRule"/>
</dbReference>
<keyword evidence="5 19" id="KW-0055">Arginine biosynthesis</keyword>
<comment type="similarity">
    <text evidence="4 19">Belongs to the CarB family.</text>
</comment>
<comment type="domain">
    <text evidence="19">The large subunit is composed of 2 ATP-grasp domains that are involved in binding the 2 ATP molecules needed for carbamoyl phosphate synthesis. The N-terminal ATP-grasp domain (referred to as the carboxyphosphate synthetic component) catalyzes the ATP-dependent phosphorylation of hydrogencarbonate to carboxyphosphate and the subsequent nucleophilic attack by ammonia to form a carbamate intermediate. The C-terminal ATP-grasp domain (referred to as the carbamoyl phosphate synthetic component) then catalyzes the phosphorylation of carbamate with the second ATP to form the end product carbamoyl phosphate. The reactive and unstable enzyme intermediates are sequentially channeled from one active site to the next through the interior of the protein over a distance of at least 96 A.</text>
</comment>
<dbReference type="PROSITE" id="PS00867">
    <property type="entry name" value="CPSASE_2"/>
    <property type="match status" value="2"/>
</dbReference>
<proteinExistence type="inferred from homology"/>
<feature type="binding site" evidence="19">
    <location>
        <position position="283"/>
    </location>
    <ligand>
        <name>Mg(2+)</name>
        <dbReference type="ChEBI" id="CHEBI:18420"/>
        <label>1</label>
    </ligand>
</feature>
<dbReference type="EC" id="6.3.5.5" evidence="19"/>
<feature type="binding site" evidence="19">
    <location>
        <position position="173"/>
    </location>
    <ligand>
        <name>ATP</name>
        <dbReference type="ChEBI" id="CHEBI:30616"/>
        <label>1</label>
    </ligand>
</feature>
<dbReference type="GO" id="GO:0005524">
    <property type="term" value="F:ATP binding"/>
    <property type="evidence" value="ECO:0007669"/>
    <property type="project" value="UniProtKB-UniRule"/>
</dbReference>
<evidence type="ECO:0000256" key="2">
    <source>
        <dbReference type="ARBA" id="ARBA00004812"/>
    </source>
</evidence>
<comment type="pathway">
    <text evidence="3 19">Amino-acid biosynthesis; L-arginine biosynthesis; carbamoyl phosphate from bicarbonate: step 1/1.</text>
</comment>
<feature type="binding site" evidence="19">
    <location>
        <position position="297"/>
    </location>
    <ligand>
        <name>Mg(2+)</name>
        <dbReference type="ChEBI" id="CHEBI:18420"/>
        <label>1</label>
    </ligand>
</feature>
<dbReference type="FunFam" id="3.30.470.20:FF:000013">
    <property type="entry name" value="Carbamoyl-phosphate synthase large chain"/>
    <property type="match status" value="1"/>
</dbReference>
<keyword evidence="13 19" id="KW-0665">Pyrimidine biosynthesis</keyword>
<keyword evidence="8" id="KW-0479">Metal-binding</keyword>
<evidence type="ECO:0000256" key="3">
    <source>
        <dbReference type="ARBA" id="ARBA00005077"/>
    </source>
</evidence>
<feature type="binding site" evidence="19">
    <location>
        <position position="840"/>
    </location>
    <ligand>
        <name>ATP</name>
        <dbReference type="ChEBI" id="CHEBI:30616"/>
        <label>2</label>
    </ligand>
</feature>
<reference evidence="22 23" key="1">
    <citation type="submission" date="2018-05" db="EMBL/GenBank/DDBJ databases">
        <authorList>
            <consortium name="PulseNet: The National Subtyping Network for Foodborne Disease Surveillance"/>
            <person name="Tarr C.L."/>
            <person name="Trees E."/>
            <person name="Katz L.S."/>
            <person name="Carleton-Romer H.A."/>
            <person name="Stroika S."/>
            <person name="Kucerova Z."/>
            <person name="Roache K.F."/>
            <person name="Sabol A.L."/>
            <person name="Besser J."/>
            <person name="Gerner-Smidt P."/>
        </authorList>
    </citation>
    <scope>NUCLEOTIDE SEQUENCE [LARGE SCALE GENOMIC DNA]</scope>
    <source>
        <strain evidence="22 23">1988D-2602</strain>
    </source>
</reference>
<dbReference type="FunFam" id="3.30.470.20:FF:000007">
    <property type="entry name" value="Carbamoyl-phosphate synthase large chain"/>
    <property type="match status" value="1"/>
</dbReference>
<dbReference type="PRINTS" id="PR00098">
    <property type="entry name" value="CPSASE"/>
</dbReference>
<feature type="domain" description="MGS-like" evidence="21">
    <location>
        <begin position="950"/>
        <end position="1087"/>
    </location>
</feature>
<keyword evidence="11 19" id="KW-0067">ATP-binding</keyword>
<dbReference type="SMART" id="SM01096">
    <property type="entry name" value="CPSase_L_D3"/>
    <property type="match status" value="1"/>
</dbReference>
<evidence type="ECO:0000256" key="8">
    <source>
        <dbReference type="ARBA" id="ARBA00022723"/>
    </source>
</evidence>
<feature type="binding site" evidence="19">
    <location>
        <position position="297"/>
    </location>
    <ligand>
        <name>Mn(2+)</name>
        <dbReference type="ChEBI" id="CHEBI:29035"/>
        <label>2</label>
    </ligand>
</feature>
<feature type="binding site" evidence="19">
    <location>
        <position position="208"/>
    </location>
    <ligand>
        <name>ATP</name>
        <dbReference type="ChEBI" id="CHEBI:30616"/>
        <label>1</label>
    </ligand>
</feature>
<feature type="binding site" evidence="19">
    <location>
        <position position="297"/>
    </location>
    <ligand>
        <name>Mg(2+)</name>
        <dbReference type="ChEBI" id="CHEBI:18420"/>
        <label>2</label>
    </ligand>
</feature>
<feature type="domain" description="ATP-grasp" evidence="20">
    <location>
        <begin position="131"/>
        <end position="326"/>
    </location>
</feature>
<feature type="binding site" evidence="19">
    <location>
        <position position="297"/>
    </location>
    <ligand>
        <name>ATP</name>
        <dbReference type="ChEBI" id="CHEBI:30616"/>
        <label>1</label>
    </ligand>
</feature>
<feature type="binding site" evidence="19">
    <location>
        <position position="283"/>
    </location>
    <ligand>
        <name>Mn(2+)</name>
        <dbReference type="ChEBI" id="CHEBI:29035"/>
        <label>1</label>
    </ligand>
</feature>
<evidence type="ECO:0000256" key="4">
    <source>
        <dbReference type="ARBA" id="ARBA00009799"/>
    </source>
</evidence>
<keyword evidence="7 19" id="KW-0028">Amino-acid biosynthesis</keyword>
<dbReference type="GO" id="GO:0006526">
    <property type="term" value="P:L-arginine biosynthetic process"/>
    <property type="evidence" value="ECO:0007669"/>
    <property type="project" value="UniProtKB-UniRule"/>
</dbReference>
<evidence type="ECO:0000256" key="15">
    <source>
        <dbReference type="ARBA" id="ARBA00047359"/>
    </source>
</evidence>
<dbReference type="Gene3D" id="3.30.470.20">
    <property type="entry name" value="ATP-grasp fold, B domain"/>
    <property type="match status" value="2"/>
</dbReference>
<feature type="binding site" evidence="19">
    <location>
        <position position="240"/>
    </location>
    <ligand>
        <name>ATP</name>
        <dbReference type="ChEBI" id="CHEBI:30616"/>
        <label>1</label>
    </ligand>
</feature>
<dbReference type="SUPFAM" id="SSF52440">
    <property type="entry name" value="PreATP-grasp domain"/>
    <property type="match status" value="2"/>
</dbReference>
<comment type="catalytic activity">
    <reaction evidence="15 19">
        <text>hydrogencarbonate + NH4(+) + 2 ATP = carbamoyl phosphate + 2 ADP + phosphate + 2 H(+)</text>
        <dbReference type="Rhea" id="RHEA:18029"/>
        <dbReference type="ChEBI" id="CHEBI:15378"/>
        <dbReference type="ChEBI" id="CHEBI:17544"/>
        <dbReference type="ChEBI" id="CHEBI:28938"/>
        <dbReference type="ChEBI" id="CHEBI:30616"/>
        <dbReference type="ChEBI" id="CHEBI:43474"/>
        <dbReference type="ChEBI" id="CHEBI:58228"/>
        <dbReference type="ChEBI" id="CHEBI:456216"/>
        <dbReference type="EC" id="6.3.4.16"/>
    </reaction>
</comment>
<dbReference type="PANTHER" id="PTHR11405:SF53">
    <property type="entry name" value="CARBAMOYL-PHOSPHATE SYNTHASE [AMMONIA], MITOCHONDRIAL"/>
    <property type="match status" value="1"/>
</dbReference>
<feature type="binding site" evidence="19">
    <location>
        <position position="786"/>
    </location>
    <ligand>
        <name>ATP</name>
        <dbReference type="ChEBI" id="CHEBI:30616"/>
        <label>2</label>
    </ligand>
</feature>
<dbReference type="Pfam" id="PF02786">
    <property type="entry name" value="CPSase_L_D2"/>
    <property type="match status" value="2"/>
</dbReference>
<accession>A0A7U8APW2</accession>
<comment type="catalytic activity">
    <reaction evidence="16 19">
        <text>hydrogencarbonate + L-glutamine + 2 ATP + H2O = carbamoyl phosphate + L-glutamate + 2 ADP + phosphate + 2 H(+)</text>
        <dbReference type="Rhea" id="RHEA:18633"/>
        <dbReference type="ChEBI" id="CHEBI:15377"/>
        <dbReference type="ChEBI" id="CHEBI:15378"/>
        <dbReference type="ChEBI" id="CHEBI:17544"/>
        <dbReference type="ChEBI" id="CHEBI:29985"/>
        <dbReference type="ChEBI" id="CHEBI:30616"/>
        <dbReference type="ChEBI" id="CHEBI:43474"/>
        <dbReference type="ChEBI" id="CHEBI:58228"/>
        <dbReference type="ChEBI" id="CHEBI:58359"/>
        <dbReference type="ChEBI" id="CHEBI:456216"/>
        <dbReference type="EC" id="6.3.5.5"/>
    </reaction>
</comment>
<evidence type="ECO:0000256" key="19">
    <source>
        <dbReference type="HAMAP-Rule" id="MF_01210"/>
    </source>
</evidence>
<dbReference type="FunFam" id="1.10.1030.10:FF:000002">
    <property type="entry name" value="Carbamoyl-phosphate synthase large chain"/>
    <property type="match status" value="1"/>
</dbReference>
<dbReference type="Pfam" id="PF25596">
    <property type="entry name" value="CPSase_L_D1"/>
    <property type="match status" value="2"/>
</dbReference>
<dbReference type="SUPFAM" id="SSF52335">
    <property type="entry name" value="Methylglyoxal synthase-like"/>
    <property type="match status" value="1"/>
</dbReference>
<dbReference type="UniPathway" id="UPA00070">
    <property type="reaction ID" value="UER00115"/>
</dbReference>
<feature type="domain" description="ATP-grasp" evidence="20">
    <location>
        <begin position="678"/>
        <end position="869"/>
    </location>
</feature>
<sequence>MPKRTDIKNILLIGSGPIVIGQACEFDYSGTQAAKTLKELGYRVILINSNPATIMTDPEFADATYIEPITKESILSIIKKEKIDAILPTMGGQVALNVAMEVYESGELGDVKFLGANPEAIKKGEDRQAFKECMKKIGMDLPKSMYAYNYEEALKAVDEIGFPLMIRASFTLGGAGSGVVYNMDEFVELANTALALSPIHEILIEESLLGWKEYEMEVIRDKNDNCIIVCSIENVDPMGVHTGDSITIAPALTLTDKEYQAMRNASFAILREIGVDTGGSNVQFAINPTNGRMIVIEMNPRVSRSSALASKATGYPIAKVATLLAVGFSLDEIKNDITGTPASFEPVIDYIVTKIPRFIFEKFPNASTELGTAMKSVGEVMAIGRTFKESIQKALCSLERNLSGFDTIECDKNELLAKIRQANEKRLLYIAQAFREGFSTQELFELCKIDPWFLNQIKEIVEFENQIDMDILSNKQLLRKAKTLGFSDKKIASLINQKDNLELSQNDIYYARIKHKIIAQYSEVDTCAGEFEALTPYLYSSINANEATQVKESKDKKDKKVMIIGGGPNRIGQGIEFDYACVHASFALKDMGVKTIMYNCNPETVSTDYDTSDILYFEPIDFEHLRAIIDRERPDGVIVHFGGQTPLKFAKRLSAFGAKIIGTNARVIDLAEDRKKFAKFIEDLGINQPKNGTAISVEEAITKANEIGYPVLVRPSYVLGGRAMRVVHDESELRLYMQEAVDVSDKSPVLIDQFLDNATELDIDAISDGKEVYVAGIMEHIEEAGIHSGDSACSLPAVNIDEAMLEMIEQKTKDIALNLGVIGLLNIQFAIHDNKLYMIEVNPRASRTVPFVSKATGIPLAKVATRVMWQGNLRESLKFYDTFKVVEEKNGILRAKKPKHISVKSVVFPFAKLSGSDLELGPEMRSTGEVMGVSKDFENSYAKSQLASSNFLPESGNVFLSLREQDKKYAVDLANEYIKLGFKIIATSGTYKILQEAGLECEFVHKISEGRPNVEDKLKNSQIQLAINTSDEHSFKGDTKKIRANILRFKTPYFTNLRAAYAGAKAIKAIQNKSCLEVKSLQEYLKA</sequence>
<evidence type="ECO:0000256" key="5">
    <source>
        <dbReference type="ARBA" id="ARBA00022571"/>
    </source>
</evidence>
<comment type="function">
    <text evidence="17 19">Large subunit of the glutamine-dependent carbamoyl phosphate synthetase (CPSase). CPSase catalyzes the formation of carbamoyl phosphate from the ammonia moiety of glutamine, carbonate, and phosphate donated by ATP, constituting the first step of 2 biosynthetic pathways, one leading to arginine and/or urea and the other to pyrimidine nucleotides. The large subunit (synthetase) binds the substrates ammonia (free or transferred from glutamine from the small subunit), hydrogencarbonate and ATP and carries out an ATP-coupled ligase reaction, activating hydrogencarbonate by forming carboxy phosphate which reacts with ammonia to form carbamoyl phosphate.</text>
</comment>
<dbReference type="UniPathway" id="UPA00068">
    <property type="reaction ID" value="UER00171"/>
</dbReference>